<keyword evidence="6" id="KW-0547">Nucleotide-binding</keyword>
<gene>
    <name evidence="20" type="ORF">PYX00_011586</name>
</gene>
<comment type="caution">
    <text evidence="20">The sequence shown here is derived from an EMBL/GenBank/DDBJ whole genome shotgun (WGS) entry which is preliminary data.</text>
</comment>
<dbReference type="Gene3D" id="1.20.120.1910">
    <property type="entry name" value="Cysteine-tRNA ligase, C-terminal anti-codon recognition domain"/>
    <property type="match status" value="1"/>
</dbReference>
<dbReference type="GO" id="GO:0005737">
    <property type="term" value="C:cytoplasm"/>
    <property type="evidence" value="ECO:0007669"/>
    <property type="project" value="TreeGrafter"/>
</dbReference>
<comment type="function">
    <text evidence="12">Mitochondrial cysteine-specific aminoacyl-tRNA synthetase that catalyzes the ATP-dependent ligation of cysteine to tRNA(Cys).</text>
</comment>
<dbReference type="EC" id="6.1.1.16" evidence="3"/>
<evidence type="ECO:0000259" key="19">
    <source>
        <dbReference type="Pfam" id="PF01406"/>
    </source>
</evidence>
<dbReference type="InterPro" id="IPR032678">
    <property type="entry name" value="tRNA-synt_1_cat_dom"/>
</dbReference>
<reference evidence="20" key="1">
    <citation type="journal article" date="2024" name="Gigascience">
        <title>Chromosome-level genome of the poultry shaft louse Menopon gallinae provides insight into the host-switching and adaptive evolution of parasitic lice.</title>
        <authorList>
            <person name="Xu Y."/>
            <person name="Ma L."/>
            <person name="Liu S."/>
            <person name="Liang Y."/>
            <person name="Liu Q."/>
            <person name="He Z."/>
            <person name="Tian L."/>
            <person name="Duan Y."/>
            <person name="Cai W."/>
            <person name="Li H."/>
            <person name="Song F."/>
        </authorList>
    </citation>
    <scope>NUCLEOTIDE SEQUENCE</scope>
    <source>
        <strain evidence="20">Cailab_2023a</strain>
    </source>
</reference>
<evidence type="ECO:0000313" key="20">
    <source>
        <dbReference type="EMBL" id="KAL0265869.1"/>
    </source>
</evidence>
<evidence type="ECO:0000256" key="8">
    <source>
        <dbReference type="ARBA" id="ARBA00022840"/>
    </source>
</evidence>
<comment type="catalytic activity">
    <reaction evidence="14">
        <text>S-disulfanyl-L-cysteine + tRNA(Cys) + ATP = (S)-disulfanyl-L-cysteinyl-tRNA(Cys) + AMP + diphosphate</text>
        <dbReference type="Rhea" id="RHEA:78651"/>
        <dbReference type="Rhea" id="RHEA-COMP:9661"/>
        <dbReference type="Rhea" id="RHEA-COMP:19120"/>
        <dbReference type="ChEBI" id="CHEBI:30616"/>
        <dbReference type="ChEBI" id="CHEBI:33019"/>
        <dbReference type="ChEBI" id="CHEBI:78442"/>
        <dbReference type="ChEBI" id="CHEBI:229465"/>
        <dbReference type="ChEBI" id="CHEBI:229521"/>
        <dbReference type="ChEBI" id="CHEBI:456215"/>
    </reaction>
    <physiologicalReaction direction="left-to-right" evidence="14">
        <dbReference type="Rhea" id="RHEA:78652"/>
    </physiologicalReaction>
</comment>
<keyword evidence="7" id="KW-0862">Zinc</keyword>
<dbReference type="FunFam" id="3.40.50.620:FF:000027">
    <property type="entry name" value="Cysteine--tRNA ligase, cytoplasmic"/>
    <property type="match status" value="1"/>
</dbReference>
<comment type="function">
    <text evidence="13">In addition to its role as an aminoacyl-tRNA synthetase, has also cysteine persulfide synthase activity. Produces reactive persulfide species such as cysteine persulfide (CysSSH) from substrate cysteine and mediate direct incorporation of CysSSH into proteins during translations, resulting in protein persulfides and polysulfides. CysSSHs behave as potent antioxidants and cellular protectants.</text>
</comment>
<dbReference type="AlphaFoldDB" id="A0AAW2H7R7"/>
<keyword evidence="4" id="KW-0436">Ligase</keyword>
<feature type="domain" description="tRNA synthetases class I catalytic" evidence="19">
    <location>
        <begin position="30"/>
        <end position="334"/>
    </location>
</feature>
<dbReference type="InterPro" id="IPR015803">
    <property type="entry name" value="Cys-tRNA-ligase"/>
</dbReference>
<dbReference type="CDD" id="cd00672">
    <property type="entry name" value="CysRS_core"/>
    <property type="match status" value="1"/>
</dbReference>
<accession>A0AAW2H7R7</accession>
<evidence type="ECO:0000256" key="16">
    <source>
        <dbReference type="ARBA" id="ARBA00047731"/>
    </source>
</evidence>
<dbReference type="GO" id="GO:0006423">
    <property type="term" value="P:cysteinyl-tRNA aminoacylation"/>
    <property type="evidence" value="ECO:0007669"/>
    <property type="project" value="InterPro"/>
</dbReference>
<sequence length="499" mass="56673">MTDEGRKQGDTTPKLRFYNSITKTCEEFVTRQDGVVKWYVCGPTVYDSAHVGHARTYVSFDVIRRVLSEYFGYHVVYAMNITDIDDKIIKRACELDVGDLEKACEEVATRFEAEFFEDMAALGVKMPTVVVRATKYIEKIRQFVEKLEQQGFAYEANGSVYFDLQKYKQRWTSPVFVGADAIDETEIATEKKHKADFVLWKKAKENEPRYASKWGDGRPGWHIECSTMAIDTLGVLDVHSGGVDLAFPHHENEMAQSQAFLGKERLGESRWSRFFIHTGHLHVEGCKMSKSLKNFVTIRDILKSAGPRTLRMLFLLHNWGSDMEFGVQSLEYARSVEQKIANFLSLCEARGRTGSATEEDAAETGDAILLLKKTRDGVHEALCNNVDTRRAVLLLSDLVSSVRKRAESIDSAVLAMIGGYIRRMCRIFGLLGGEDAGWGAELDVARILCKFRGEVRKFARERRPHSELYKMCDEVREELRQAGYVIEDSGDSSSVRRRV</sequence>
<evidence type="ECO:0000256" key="17">
    <source>
        <dbReference type="ARBA" id="ARBA00048609"/>
    </source>
</evidence>
<dbReference type="SUPFAM" id="SSF47323">
    <property type="entry name" value="Anticodon-binding domain of a subclass of class I aminoacyl-tRNA synthetases"/>
    <property type="match status" value="1"/>
</dbReference>
<dbReference type="InterPro" id="IPR024909">
    <property type="entry name" value="Cys-tRNA/MSH_ligase"/>
</dbReference>
<organism evidence="20">
    <name type="scientific">Menopon gallinae</name>
    <name type="common">poultry shaft louse</name>
    <dbReference type="NCBI Taxonomy" id="328185"/>
    <lineage>
        <taxon>Eukaryota</taxon>
        <taxon>Metazoa</taxon>
        <taxon>Ecdysozoa</taxon>
        <taxon>Arthropoda</taxon>
        <taxon>Hexapoda</taxon>
        <taxon>Insecta</taxon>
        <taxon>Pterygota</taxon>
        <taxon>Neoptera</taxon>
        <taxon>Paraneoptera</taxon>
        <taxon>Psocodea</taxon>
        <taxon>Troctomorpha</taxon>
        <taxon>Phthiraptera</taxon>
        <taxon>Amblycera</taxon>
        <taxon>Menoponidae</taxon>
        <taxon>Menopon</taxon>
    </lineage>
</organism>
<dbReference type="GO" id="GO:0005524">
    <property type="term" value="F:ATP binding"/>
    <property type="evidence" value="ECO:0007669"/>
    <property type="project" value="UniProtKB-KW"/>
</dbReference>
<comment type="catalytic activity">
    <reaction evidence="16">
        <text>S-sulfanyl-L-cysteine + L-cysteine = S-disulfanyl-L-cysteine + L-alanine</text>
        <dbReference type="Rhea" id="RHEA:78627"/>
        <dbReference type="ChEBI" id="CHEBI:35235"/>
        <dbReference type="ChEBI" id="CHEBI:57972"/>
        <dbReference type="ChEBI" id="CHEBI:58591"/>
        <dbReference type="ChEBI" id="CHEBI:229465"/>
    </reaction>
    <physiologicalReaction direction="left-to-right" evidence="16">
        <dbReference type="Rhea" id="RHEA:78628"/>
    </physiologicalReaction>
</comment>
<proteinExistence type="inferred from homology"/>
<comment type="catalytic activity">
    <reaction evidence="17">
        <text>S-sulfanyl-L-cysteine + tRNA(Cys) + ATP = (S)-sulfanyl-L-cysteinyl-tRNA(Cys) + AMP + diphosphate</text>
        <dbReference type="Rhea" id="RHEA:78647"/>
        <dbReference type="Rhea" id="RHEA-COMP:9661"/>
        <dbReference type="Rhea" id="RHEA-COMP:19119"/>
        <dbReference type="ChEBI" id="CHEBI:30616"/>
        <dbReference type="ChEBI" id="CHEBI:33019"/>
        <dbReference type="ChEBI" id="CHEBI:58591"/>
        <dbReference type="ChEBI" id="CHEBI:78442"/>
        <dbReference type="ChEBI" id="CHEBI:229520"/>
        <dbReference type="ChEBI" id="CHEBI:456215"/>
    </reaction>
    <physiologicalReaction direction="left-to-right" evidence="17">
        <dbReference type="Rhea" id="RHEA:78648"/>
    </physiologicalReaction>
</comment>
<comment type="catalytic activity">
    <reaction evidence="15">
        <text>2 L-cysteine = S-sulfanyl-L-cysteine + L-alanine</text>
        <dbReference type="Rhea" id="RHEA:78543"/>
        <dbReference type="ChEBI" id="CHEBI:35235"/>
        <dbReference type="ChEBI" id="CHEBI:57972"/>
        <dbReference type="ChEBI" id="CHEBI:58591"/>
    </reaction>
    <physiologicalReaction direction="left-to-right" evidence="15">
        <dbReference type="Rhea" id="RHEA:78544"/>
    </physiologicalReaction>
</comment>
<evidence type="ECO:0000256" key="4">
    <source>
        <dbReference type="ARBA" id="ARBA00022598"/>
    </source>
</evidence>
<protein>
    <recommendedName>
        <fullName evidence="3">cysteine--tRNA ligase</fullName>
        <ecNumber evidence="3">6.1.1.16</ecNumber>
    </recommendedName>
    <alternativeName>
        <fullName evidence="11">Cysteinyl-tRNA synthetase</fullName>
    </alternativeName>
</protein>
<dbReference type="GO" id="GO:0046872">
    <property type="term" value="F:metal ion binding"/>
    <property type="evidence" value="ECO:0007669"/>
    <property type="project" value="UniProtKB-KW"/>
</dbReference>
<evidence type="ECO:0000256" key="10">
    <source>
        <dbReference type="ARBA" id="ARBA00023146"/>
    </source>
</evidence>
<dbReference type="InterPro" id="IPR014729">
    <property type="entry name" value="Rossmann-like_a/b/a_fold"/>
</dbReference>
<dbReference type="SUPFAM" id="SSF52374">
    <property type="entry name" value="Nucleotidylyl transferase"/>
    <property type="match status" value="1"/>
</dbReference>
<evidence type="ECO:0000256" key="7">
    <source>
        <dbReference type="ARBA" id="ARBA00022833"/>
    </source>
</evidence>
<comment type="catalytic activity">
    <reaction evidence="18">
        <text>tRNA(Cys) + L-cysteine + ATP = L-cysteinyl-tRNA(Cys) + AMP + diphosphate</text>
        <dbReference type="Rhea" id="RHEA:17773"/>
        <dbReference type="Rhea" id="RHEA-COMP:9661"/>
        <dbReference type="Rhea" id="RHEA-COMP:9679"/>
        <dbReference type="ChEBI" id="CHEBI:30616"/>
        <dbReference type="ChEBI" id="CHEBI:33019"/>
        <dbReference type="ChEBI" id="CHEBI:35235"/>
        <dbReference type="ChEBI" id="CHEBI:78442"/>
        <dbReference type="ChEBI" id="CHEBI:78517"/>
        <dbReference type="ChEBI" id="CHEBI:456215"/>
        <dbReference type="EC" id="6.1.1.16"/>
    </reaction>
    <physiologicalReaction direction="right-to-left" evidence="18">
        <dbReference type="Rhea" id="RHEA:17775"/>
    </physiologicalReaction>
</comment>
<evidence type="ECO:0000256" key="3">
    <source>
        <dbReference type="ARBA" id="ARBA00012832"/>
    </source>
</evidence>
<evidence type="ECO:0000256" key="1">
    <source>
        <dbReference type="ARBA" id="ARBA00001947"/>
    </source>
</evidence>
<dbReference type="HAMAP" id="MF_00041">
    <property type="entry name" value="Cys_tRNA_synth"/>
    <property type="match status" value="1"/>
</dbReference>
<dbReference type="NCBIfam" id="TIGR00435">
    <property type="entry name" value="cysS"/>
    <property type="match status" value="1"/>
</dbReference>
<evidence type="ECO:0000256" key="2">
    <source>
        <dbReference type="ARBA" id="ARBA00005594"/>
    </source>
</evidence>
<keyword evidence="8" id="KW-0067">ATP-binding</keyword>
<dbReference type="GO" id="GO:0004817">
    <property type="term" value="F:cysteine-tRNA ligase activity"/>
    <property type="evidence" value="ECO:0007669"/>
    <property type="project" value="UniProtKB-EC"/>
</dbReference>
<evidence type="ECO:0000256" key="14">
    <source>
        <dbReference type="ARBA" id="ARBA00047499"/>
    </source>
</evidence>
<evidence type="ECO:0000256" key="6">
    <source>
        <dbReference type="ARBA" id="ARBA00022741"/>
    </source>
</evidence>
<evidence type="ECO:0000256" key="9">
    <source>
        <dbReference type="ARBA" id="ARBA00022917"/>
    </source>
</evidence>
<dbReference type="EMBL" id="JARGDH010000006">
    <property type="protein sequence ID" value="KAL0265869.1"/>
    <property type="molecule type" value="Genomic_DNA"/>
</dbReference>
<dbReference type="PANTHER" id="PTHR10890">
    <property type="entry name" value="CYSTEINYL-TRNA SYNTHETASE"/>
    <property type="match status" value="1"/>
</dbReference>
<dbReference type="PRINTS" id="PR00983">
    <property type="entry name" value="TRNASYNTHCYS"/>
</dbReference>
<keyword evidence="5" id="KW-0479">Metal-binding</keyword>
<evidence type="ECO:0000256" key="12">
    <source>
        <dbReference type="ARBA" id="ARBA00043868"/>
    </source>
</evidence>
<keyword evidence="9" id="KW-0648">Protein biosynthesis</keyword>
<comment type="cofactor">
    <cofactor evidence="1">
        <name>Zn(2+)</name>
        <dbReference type="ChEBI" id="CHEBI:29105"/>
    </cofactor>
</comment>
<evidence type="ECO:0000256" key="13">
    <source>
        <dbReference type="ARBA" id="ARBA00045476"/>
    </source>
</evidence>
<evidence type="ECO:0000256" key="15">
    <source>
        <dbReference type="ARBA" id="ARBA00047548"/>
    </source>
</evidence>
<dbReference type="Pfam" id="PF01406">
    <property type="entry name" value="tRNA-synt_1e"/>
    <property type="match status" value="1"/>
</dbReference>
<dbReference type="Gene3D" id="3.40.50.620">
    <property type="entry name" value="HUPs"/>
    <property type="match status" value="1"/>
</dbReference>
<evidence type="ECO:0000256" key="11">
    <source>
        <dbReference type="ARBA" id="ARBA00031499"/>
    </source>
</evidence>
<dbReference type="PANTHER" id="PTHR10890:SF27">
    <property type="entry name" value="CYSTEINE--TRNA LIGASE, MITOCHONDRIAL-RELATED"/>
    <property type="match status" value="1"/>
</dbReference>
<comment type="similarity">
    <text evidence="2">Belongs to the class-I aminoacyl-tRNA synthetase family.</text>
</comment>
<name>A0AAW2H7R7_9NEOP</name>
<dbReference type="InterPro" id="IPR009080">
    <property type="entry name" value="tRNAsynth_Ia_anticodon-bd"/>
</dbReference>
<keyword evidence="10" id="KW-0030">Aminoacyl-tRNA synthetase</keyword>
<evidence type="ECO:0000256" key="5">
    <source>
        <dbReference type="ARBA" id="ARBA00022723"/>
    </source>
</evidence>
<evidence type="ECO:0000256" key="18">
    <source>
        <dbReference type="ARBA" id="ARBA00049046"/>
    </source>
</evidence>